<keyword evidence="3" id="KW-1185">Reference proteome</keyword>
<gene>
    <name evidence="2" type="ORF">PMIN01_10998</name>
</gene>
<evidence type="ECO:0000313" key="2">
    <source>
        <dbReference type="EMBL" id="KAF9731040.1"/>
    </source>
</evidence>
<sequence length="202" mass="22992">MIKLGNEELQLLYRGHWDARLDLNVHNIRTKNVGLTHHCSVCKSKPKSQCYRELHFAFCVALIDIKDKEDICGERFCPKSPNGCGTHHYDHDFNTIIKEHWKNNKHIAEALEELALADKAQQLALEIKEPESKLDLSYEQYNQLNKEKAIATKRDRHEAMTKARAESTTKGPNKAGSKMPMKYGTKAAKMAAKTTKGASMRD</sequence>
<organism evidence="2 3">
    <name type="scientific">Paraphaeosphaeria minitans</name>
    <dbReference type="NCBI Taxonomy" id="565426"/>
    <lineage>
        <taxon>Eukaryota</taxon>
        <taxon>Fungi</taxon>
        <taxon>Dikarya</taxon>
        <taxon>Ascomycota</taxon>
        <taxon>Pezizomycotina</taxon>
        <taxon>Dothideomycetes</taxon>
        <taxon>Pleosporomycetidae</taxon>
        <taxon>Pleosporales</taxon>
        <taxon>Massarineae</taxon>
        <taxon>Didymosphaeriaceae</taxon>
        <taxon>Paraphaeosphaeria</taxon>
    </lineage>
</organism>
<feature type="region of interest" description="Disordered" evidence="1">
    <location>
        <begin position="160"/>
        <end position="202"/>
    </location>
</feature>
<dbReference type="Proteomes" id="UP000756921">
    <property type="component" value="Unassembled WGS sequence"/>
</dbReference>
<proteinExistence type="predicted"/>
<dbReference type="AlphaFoldDB" id="A0A9P6G9Q9"/>
<feature type="compositionally biased region" description="Low complexity" evidence="1">
    <location>
        <begin position="181"/>
        <end position="202"/>
    </location>
</feature>
<evidence type="ECO:0000313" key="3">
    <source>
        <dbReference type="Proteomes" id="UP000756921"/>
    </source>
</evidence>
<accession>A0A9P6G9Q9</accession>
<reference evidence="2" key="1">
    <citation type="journal article" date="2020" name="Mol. Plant Microbe Interact.">
        <title>Genome Sequence of the Biocontrol Agent Coniothyrium minitans strain Conio (IMI 134523).</title>
        <authorList>
            <person name="Patel D."/>
            <person name="Shittu T.A."/>
            <person name="Baroncelli R."/>
            <person name="Muthumeenakshi S."/>
            <person name="Osborne T.H."/>
            <person name="Janganan T.K."/>
            <person name="Sreenivasaprasad S."/>
        </authorList>
    </citation>
    <scope>NUCLEOTIDE SEQUENCE</scope>
    <source>
        <strain evidence="2">Conio</strain>
    </source>
</reference>
<name>A0A9P6G9Q9_9PLEO</name>
<dbReference type="OrthoDB" id="3796307at2759"/>
<evidence type="ECO:0000256" key="1">
    <source>
        <dbReference type="SAM" id="MobiDB-lite"/>
    </source>
</evidence>
<comment type="caution">
    <text evidence="2">The sequence shown here is derived from an EMBL/GenBank/DDBJ whole genome shotgun (WGS) entry which is preliminary data.</text>
</comment>
<protein>
    <submittedName>
        <fullName evidence="2">Uncharacterized protein</fullName>
    </submittedName>
</protein>
<dbReference type="EMBL" id="WJXW01000013">
    <property type="protein sequence ID" value="KAF9731040.1"/>
    <property type="molecule type" value="Genomic_DNA"/>
</dbReference>